<sequence>MDYAYQGKHPPTKLATMATSSNAMIAQAQPWLADSAATDHVTSNLNHLSFPKPYTGQRHLTVGNGQNLPITHIEL</sequence>
<evidence type="ECO:0000313" key="1">
    <source>
        <dbReference type="EMBL" id="KAK9990948.1"/>
    </source>
</evidence>
<reference evidence="1 2" key="1">
    <citation type="submission" date="2024-01" db="EMBL/GenBank/DDBJ databases">
        <title>A telomere-to-telomere, gap-free genome of sweet tea (Lithocarpus litseifolius).</title>
        <authorList>
            <person name="Zhou J."/>
        </authorList>
    </citation>
    <scope>NUCLEOTIDE SEQUENCE [LARGE SCALE GENOMIC DNA]</scope>
    <source>
        <strain evidence="1">Zhou-2022a</strain>
        <tissue evidence="1">Leaf</tissue>
    </source>
</reference>
<evidence type="ECO:0000313" key="2">
    <source>
        <dbReference type="Proteomes" id="UP001459277"/>
    </source>
</evidence>
<organism evidence="1 2">
    <name type="scientific">Lithocarpus litseifolius</name>
    <dbReference type="NCBI Taxonomy" id="425828"/>
    <lineage>
        <taxon>Eukaryota</taxon>
        <taxon>Viridiplantae</taxon>
        <taxon>Streptophyta</taxon>
        <taxon>Embryophyta</taxon>
        <taxon>Tracheophyta</taxon>
        <taxon>Spermatophyta</taxon>
        <taxon>Magnoliopsida</taxon>
        <taxon>eudicotyledons</taxon>
        <taxon>Gunneridae</taxon>
        <taxon>Pentapetalae</taxon>
        <taxon>rosids</taxon>
        <taxon>fabids</taxon>
        <taxon>Fagales</taxon>
        <taxon>Fagaceae</taxon>
        <taxon>Lithocarpus</taxon>
    </lineage>
</organism>
<dbReference type="EMBL" id="JAZDWU010000009">
    <property type="protein sequence ID" value="KAK9990948.1"/>
    <property type="molecule type" value="Genomic_DNA"/>
</dbReference>
<dbReference type="AlphaFoldDB" id="A0AAW2C095"/>
<comment type="caution">
    <text evidence="1">The sequence shown here is derived from an EMBL/GenBank/DDBJ whole genome shotgun (WGS) entry which is preliminary data.</text>
</comment>
<proteinExistence type="predicted"/>
<dbReference type="Proteomes" id="UP001459277">
    <property type="component" value="Unassembled WGS sequence"/>
</dbReference>
<keyword evidence="2" id="KW-1185">Reference proteome</keyword>
<name>A0AAW2C095_9ROSI</name>
<protein>
    <submittedName>
        <fullName evidence="1">Uncharacterized protein</fullName>
    </submittedName>
</protein>
<accession>A0AAW2C095</accession>
<gene>
    <name evidence="1" type="ORF">SO802_025933</name>
</gene>